<dbReference type="OrthoDB" id="306876at2759"/>
<sequence>MQSTDTKPSQKKGDTKEQKSETMNDAVLNYRLTKKSALGMLYVALGSVFGSLMSAVVSALGKKYKIPAPTITFVRSIFNLAINLVCCAIVRVNPIGPVKDGRKYLWIILRGLFGGIQITCYFFAFTKIPVGDATTLTFTAPVITGLLAICMLHEKWGWIDALASFVCFVGVLFTSKPEWLFPASGASLNMLYVMIALSGSIAASFAYIAVRKVGPTVSVFVLINYILVFTLLINIFQSYYKLSVFPWPKPSTSSTAWWLLVGTAFLGAGAQICINRGLQLEKAGPATSMRFLDIILSYIWQVWILHEKTDGYSIVGAVLVSVCLIMMGMKKWWNVRKARLAYEQSLEIKS</sequence>
<comment type="caution">
    <text evidence="8">The sequence shown here is derived from an EMBL/GenBank/DDBJ whole genome shotgun (WGS) entry which is preliminary data.</text>
</comment>
<evidence type="ECO:0000256" key="5">
    <source>
        <dbReference type="SAM" id="MobiDB-lite"/>
    </source>
</evidence>
<feature type="domain" description="EamA" evidence="7">
    <location>
        <begin position="47"/>
        <end position="175"/>
    </location>
</feature>
<proteinExistence type="predicted"/>
<evidence type="ECO:0000256" key="3">
    <source>
        <dbReference type="ARBA" id="ARBA00022989"/>
    </source>
</evidence>
<evidence type="ECO:0000259" key="7">
    <source>
        <dbReference type="Pfam" id="PF00892"/>
    </source>
</evidence>
<comment type="subcellular location">
    <subcellularLocation>
        <location evidence="1">Membrane</location>
        <topology evidence="1">Multi-pass membrane protein</topology>
    </subcellularLocation>
</comment>
<dbReference type="PANTHER" id="PTHR22911:SF6">
    <property type="entry name" value="SOLUTE CARRIER FAMILY 35 MEMBER G1"/>
    <property type="match status" value="1"/>
</dbReference>
<dbReference type="PANTHER" id="PTHR22911">
    <property type="entry name" value="ACYL-MALONYL CONDENSING ENZYME-RELATED"/>
    <property type="match status" value="1"/>
</dbReference>
<keyword evidence="9" id="KW-1185">Reference proteome</keyword>
<organism evidence="8 9">
    <name type="scientific">Blastocystis sp. subtype 1 (strain ATCC 50177 / NandII)</name>
    <dbReference type="NCBI Taxonomy" id="478820"/>
    <lineage>
        <taxon>Eukaryota</taxon>
        <taxon>Sar</taxon>
        <taxon>Stramenopiles</taxon>
        <taxon>Bigyra</taxon>
        <taxon>Opalozoa</taxon>
        <taxon>Opalinata</taxon>
        <taxon>Blastocystidae</taxon>
        <taxon>Blastocystis</taxon>
    </lineage>
</organism>
<evidence type="ECO:0000256" key="6">
    <source>
        <dbReference type="SAM" id="Phobius"/>
    </source>
</evidence>
<evidence type="ECO:0000256" key="2">
    <source>
        <dbReference type="ARBA" id="ARBA00022692"/>
    </source>
</evidence>
<dbReference type="InterPro" id="IPR037185">
    <property type="entry name" value="EmrE-like"/>
</dbReference>
<feature type="transmembrane region" description="Helical" evidence="6">
    <location>
        <begin position="217"/>
        <end position="236"/>
    </location>
</feature>
<evidence type="ECO:0000256" key="1">
    <source>
        <dbReference type="ARBA" id="ARBA00004141"/>
    </source>
</evidence>
<dbReference type="AlphaFoldDB" id="A0A196SG38"/>
<dbReference type="STRING" id="478820.A0A196SG38"/>
<dbReference type="Pfam" id="PF00892">
    <property type="entry name" value="EamA"/>
    <property type="match status" value="2"/>
</dbReference>
<name>A0A196SG38_BLAHN</name>
<dbReference type="GO" id="GO:0016020">
    <property type="term" value="C:membrane"/>
    <property type="evidence" value="ECO:0007669"/>
    <property type="project" value="UniProtKB-SubCell"/>
</dbReference>
<feature type="transmembrane region" description="Helical" evidence="6">
    <location>
        <begin position="73"/>
        <end position="92"/>
    </location>
</feature>
<evidence type="ECO:0000313" key="8">
    <source>
        <dbReference type="EMBL" id="OAO15978.1"/>
    </source>
</evidence>
<dbReference type="EMBL" id="LXWW01000106">
    <property type="protein sequence ID" value="OAO15978.1"/>
    <property type="molecule type" value="Genomic_DNA"/>
</dbReference>
<feature type="transmembrane region" description="Helical" evidence="6">
    <location>
        <begin position="104"/>
        <end position="124"/>
    </location>
</feature>
<feature type="compositionally biased region" description="Basic and acidic residues" evidence="5">
    <location>
        <begin position="11"/>
        <end position="20"/>
    </location>
</feature>
<feature type="transmembrane region" description="Helical" evidence="6">
    <location>
        <begin position="130"/>
        <end position="149"/>
    </location>
</feature>
<evidence type="ECO:0000256" key="4">
    <source>
        <dbReference type="ARBA" id="ARBA00023136"/>
    </source>
</evidence>
<gene>
    <name evidence="8" type="ORF">AV274_2294</name>
</gene>
<dbReference type="SUPFAM" id="SSF103481">
    <property type="entry name" value="Multidrug resistance efflux transporter EmrE"/>
    <property type="match status" value="2"/>
</dbReference>
<evidence type="ECO:0000313" key="9">
    <source>
        <dbReference type="Proteomes" id="UP000078348"/>
    </source>
</evidence>
<protein>
    <submittedName>
        <fullName evidence="8">Transmembrane protein</fullName>
    </submittedName>
</protein>
<keyword evidence="2 6" id="KW-0812">Transmembrane</keyword>
<keyword evidence="3 6" id="KW-1133">Transmembrane helix</keyword>
<feature type="transmembrane region" description="Helical" evidence="6">
    <location>
        <begin position="287"/>
        <end position="305"/>
    </location>
</feature>
<feature type="transmembrane region" description="Helical" evidence="6">
    <location>
        <begin position="40"/>
        <end position="61"/>
    </location>
</feature>
<dbReference type="Gene3D" id="1.10.3730.20">
    <property type="match status" value="1"/>
</dbReference>
<keyword evidence="4 6" id="KW-0472">Membrane</keyword>
<feature type="transmembrane region" description="Helical" evidence="6">
    <location>
        <begin position="311"/>
        <end position="329"/>
    </location>
</feature>
<feature type="transmembrane region" description="Helical" evidence="6">
    <location>
        <begin position="190"/>
        <end position="210"/>
    </location>
</feature>
<feature type="region of interest" description="Disordered" evidence="5">
    <location>
        <begin position="1"/>
        <end position="20"/>
    </location>
</feature>
<feature type="transmembrane region" description="Helical" evidence="6">
    <location>
        <begin position="256"/>
        <end position="275"/>
    </location>
</feature>
<feature type="transmembrane region" description="Helical" evidence="6">
    <location>
        <begin position="156"/>
        <end position="175"/>
    </location>
</feature>
<dbReference type="Proteomes" id="UP000078348">
    <property type="component" value="Unassembled WGS sequence"/>
</dbReference>
<reference evidence="8 9" key="1">
    <citation type="submission" date="2016-05" db="EMBL/GenBank/DDBJ databases">
        <title>Nuclear genome of Blastocystis sp. subtype 1 NandII.</title>
        <authorList>
            <person name="Gentekaki E."/>
            <person name="Curtis B."/>
            <person name="Stairs C."/>
            <person name="Eme L."/>
            <person name="Herman E."/>
            <person name="Klimes V."/>
            <person name="Arias M.C."/>
            <person name="Elias M."/>
            <person name="Hilliou F."/>
            <person name="Klute M."/>
            <person name="Malik S.-B."/>
            <person name="Pightling A."/>
            <person name="Rachubinski R."/>
            <person name="Salas D."/>
            <person name="Schlacht A."/>
            <person name="Suga H."/>
            <person name="Archibald J."/>
            <person name="Ball S.G."/>
            <person name="Clark G."/>
            <person name="Dacks J."/>
            <person name="Van Der Giezen M."/>
            <person name="Tsaousis A."/>
            <person name="Roger A."/>
        </authorList>
    </citation>
    <scope>NUCLEOTIDE SEQUENCE [LARGE SCALE GENOMIC DNA]</scope>
    <source>
        <strain evidence="9">ATCC 50177 / NandII</strain>
    </source>
</reference>
<accession>A0A196SG38</accession>
<dbReference type="InterPro" id="IPR000620">
    <property type="entry name" value="EamA_dom"/>
</dbReference>
<feature type="domain" description="EamA" evidence="7">
    <location>
        <begin position="192"/>
        <end position="327"/>
    </location>
</feature>